<comment type="caution">
    <text evidence="1">The sequence shown here is derived from an EMBL/GenBank/DDBJ whole genome shotgun (WGS) entry which is preliminary data.</text>
</comment>
<dbReference type="Proteomes" id="UP001607303">
    <property type="component" value="Unassembled WGS sequence"/>
</dbReference>
<evidence type="ECO:0000313" key="2">
    <source>
        <dbReference type="Proteomes" id="UP001607303"/>
    </source>
</evidence>
<evidence type="ECO:0000313" key="1">
    <source>
        <dbReference type="EMBL" id="KAL2743446.1"/>
    </source>
</evidence>
<gene>
    <name evidence="1" type="ORF">V1477_008935</name>
</gene>
<organism evidence="1 2">
    <name type="scientific">Vespula maculifrons</name>
    <name type="common">Eastern yellow jacket</name>
    <name type="synonym">Wasp</name>
    <dbReference type="NCBI Taxonomy" id="7453"/>
    <lineage>
        <taxon>Eukaryota</taxon>
        <taxon>Metazoa</taxon>
        <taxon>Ecdysozoa</taxon>
        <taxon>Arthropoda</taxon>
        <taxon>Hexapoda</taxon>
        <taxon>Insecta</taxon>
        <taxon>Pterygota</taxon>
        <taxon>Neoptera</taxon>
        <taxon>Endopterygota</taxon>
        <taxon>Hymenoptera</taxon>
        <taxon>Apocrita</taxon>
        <taxon>Aculeata</taxon>
        <taxon>Vespoidea</taxon>
        <taxon>Vespidae</taxon>
        <taxon>Vespinae</taxon>
        <taxon>Vespula</taxon>
    </lineage>
</organism>
<dbReference type="EMBL" id="JAYRBN010000056">
    <property type="protein sequence ID" value="KAL2743446.1"/>
    <property type="molecule type" value="Genomic_DNA"/>
</dbReference>
<name>A0ABD2CEG2_VESMC</name>
<reference evidence="1 2" key="1">
    <citation type="journal article" date="2024" name="Ann. Entomol. Soc. Am.">
        <title>Genomic analyses of the southern and eastern yellowjacket wasps (Hymenoptera: Vespidae) reveal evolutionary signatures of social life.</title>
        <authorList>
            <person name="Catto M.A."/>
            <person name="Caine P.B."/>
            <person name="Orr S.E."/>
            <person name="Hunt B.G."/>
            <person name="Goodisman M.A.D."/>
        </authorList>
    </citation>
    <scope>NUCLEOTIDE SEQUENCE [LARGE SCALE GENOMIC DNA]</scope>
    <source>
        <strain evidence="1">232</strain>
        <tissue evidence="1">Head and thorax</tissue>
    </source>
</reference>
<sequence length="696" mass="76538">MRTTRTRINCQSQSKAPLCCRHGWGSIPTSRCNSINIEKMSDIIIKTEPVTVKVGQSSNFVIVTVCVLRELRCVLVEIQNKTKLITVEVGQRRDFVVVTGGKASPLLEVILEQNNLQGVLQELRCVLVEIQNKTKLITVEVGQRRDFVVVTGGKASPLLEVILEQNNLQGVLRELRCVLVEIQNKTKLITVEVGQRRDFVVATGGKASPLLETGPVTVKVSQRPHFVAVTEGVLQELRCVLVEIQNKTKLITVEVGQRRDFVVVTGGKASPLLEVILEQNNLQGVLRELRCVLVEIQNKTKLITVEVGQRRDFVVVTGGKASPLLETGPVTVKVSQRPHFVAVTGGEASPLLDTGPVTVKVSQRPHFVAITGGEASPLLDTGPVTVKVSQRPHFVAVTEGVLQELRCVLVEIQNKTKLITVEVGQRRDFVVVTGGKASPLLEVILEQNNLQGVLRELRCVLVEIQNKTKLITVEVGQRRDFVVVTGGKASLLLETGPVTVKVSQRPHFVAVTGGEASPLLDTGPVTVKVSQRPHFVAVTVCVLREVGCALVEMQTKTGPVTVKVSQRPHFVAVTGGEASPLLDNIERMICVLRELRCVLVEIQNKTKLITVEVGQRRDFIAVTELRCVLVEIQNKTKLITVEVGQRHDFVVISRSQLSPLLDLILQQIKIYIVLKKRGTEIKVNTSRIIVKVNNKL</sequence>
<proteinExistence type="predicted"/>
<accession>A0ABD2CEG2</accession>
<protein>
    <submittedName>
        <fullName evidence="1">Uncharacterized protein</fullName>
    </submittedName>
</protein>
<dbReference type="AlphaFoldDB" id="A0ABD2CEG2"/>
<keyword evidence="2" id="KW-1185">Reference proteome</keyword>